<evidence type="ECO:0000313" key="2">
    <source>
        <dbReference type="EMBL" id="QDE38913.1"/>
    </source>
</evidence>
<dbReference type="OrthoDB" id="5954838at2"/>
<dbReference type="EMBL" id="CP041046">
    <property type="protein sequence ID" value="QDE38913.1"/>
    <property type="molecule type" value="Genomic_DNA"/>
</dbReference>
<organism evidence="2 3">
    <name type="scientific">Luteibacter pinisoli</name>
    <dbReference type="NCBI Taxonomy" id="2589080"/>
    <lineage>
        <taxon>Bacteria</taxon>
        <taxon>Pseudomonadati</taxon>
        <taxon>Pseudomonadota</taxon>
        <taxon>Gammaproteobacteria</taxon>
        <taxon>Lysobacterales</taxon>
        <taxon>Rhodanobacteraceae</taxon>
        <taxon>Luteibacter</taxon>
    </lineage>
</organism>
<feature type="chain" id="PRO_5021204472" evidence="1">
    <location>
        <begin position="25"/>
        <end position="175"/>
    </location>
</feature>
<dbReference type="Proteomes" id="UP000316093">
    <property type="component" value="Chromosome"/>
</dbReference>
<dbReference type="KEGG" id="lpy:FIV34_06715"/>
<keyword evidence="3" id="KW-1185">Reference proteome</keyword>
<feature type="signal peptide" evidence="1">
    <location>
        <begin position="1"/>
        <end position="24"/>
    </location>
</feature>
<gene>
    <name evidence="2" type="ORF">FIV34_06715</name>
</gene>
<name>A0A4Y5Z3B3_9GAMM</name>
<keyword evidence="1" id="KW-0732">Signal</keyword>
<proteinExistence type="predicted"/>
<reference evidence="2 3" key="1">
    <citation type="submission" date="2019-06" db="EMBL/GenBank/DDBJ databases">
        <title>A complete genome sequence for Luteibacter pinisoli MAH-14.</title>
        <authorList>
            <person name="Baltrus D.A."/>
        </authorList>
    </citation>
    <scope>NUCLEOTIDE SEQUENCE [LARGE SCALE GENOMIC DNA]</scope>
    <source>
        <strain evidence="2 3">MAH-14</strain>
    </source>
</reference>
<sequence length="175" mass="18538">MRRQATYRAIAGLALLAAFPSAQASVDSSLCEKGDDAFMSCPLAKGGKTVSMCAKGGQSFYYVYGKAGAKPEMRWPAPGTPTTGLTFSHLSYAGATGGDAFAFSSNGYKYIVYTISGTQIDEGGVIVLKDGEKEPIKDSECAAGRKTNTEKDDVYKAARSLPDDQEVSNHGLPRK</sequence>
<evidence type="ECO:0000313" key="3">
    <source>
        <dbReference type="Proteomes" id="UP000316093"/>
    </source>
</evidence>
<dbReference type="RefSeq" id="WP_139980895.1">
    <property type="nucleotide sequence ID" value="NZ_CP041046.1"/>
</dbReference>
<accession>A0A4Y5Z3B3</accession>
<dbReference type="AlphaFoldDB" id="A0A4Y5Z3B3"/>
<protein>
    <submittedName>
        <fullName evidence="2">Uncharacterized protein</fullName>
    </submittedName>
</protein>
<evidence type="ECO:0000256" key="1">
    <source>
        <dbReference type="SAM" id="SignalP"/>
    </source>
</evidence>